<dbReference type="STRING" id="135208.A0A4Z0A0C4"/>
<keyword evidence="2" id="KW-1185">Reference proteome</keyword>
<dbReference type="AlphaFoldDB" id="A0A4Z0A0C4"/>
<name>A0A4Z0A0C4_9AGAM</name>
<dbReference type="OrthoDB" id="46564at2759"/>
<dbReference type="InterPro" id="IPR029063">
    <property type="entry name" value="SAM-dependent_MTases_sf"/>
</dbReference>
<dbReference type="Proteomes" id="UP000298061">
    <property type="component" value="Unassembled WGS sequence"/>
</dbReference>
<dbReference type="Gene3D" id="3.40.50.150">
    <property type="entry name" value="Vaccinia Virus protein VP39"/>
    <property type="match status" value="1"/>
</dbReference>
<evidence type="ECO:0000313" key="2">
    <source>
        <dbReference type="Proteomes" id="UP000298061"/>
    </source>
</evidence>
<sequence>MAHEKLVASFPVLSITSSNIVTQRTLTSRAHLQVVLTDYLDSTLIDNLTYNVESNIELHSGSHAIVKGYIRGQSVTQCLDSISPSNDSGFDLIIMSDLVFNHSQHDAPLNTCDLALASPSSETSPSPALLVFYTHHRPHLAERDLDFFRKARELGWICEEIVTENFPAIFPEDPGEEEVRATVHGWRLRKPRPSGS</sequence>
<comment type="caution">
    <text evidence="1">The sequence shown here is derived from an EMBL/GenBank/DDBJ whole genome shotgun (WGS) entry which is preliminary data.</text>
</comment>
<reference evidence="1 2" key="1">
    <citation type="submission" date="2019-02" db="EMBL/GenBank/DDBJ databases">
        <title>Genome sequencing of the rare red list fungi Hericium alpestre (H. flagellum).</title>
        <authorList>
            <person name="Buettner E."/>
            <person name="Kellner H."/>
        </authorList>
    </citation>
    <scope>NUCLEOTIDE SEQUENCE [LARGE SCALE GENOMIC DNA]</scope>
    <source>
        <strain evidence="1 2">DSM 108284</strain>
    </source>
</reference>
<organism evidence="1 2">
    <name type="scientific">Hericium alpestre</name>
    <dbReference type="NCBI Taxonomy" id="135208"/>
    <lineage>
        <taxon>Eukaryota</taxon>
        <taxon>Fungi</taxon>
        <taxon>Dikarya</taxon>
        <taxon>Basidiomycota</taxon>
        <taxon>Agaricomycotina</taxon>
        <taxon>Agaricomycetes</taxon>
        <taxon>Russulales</taxon>
        <taxon>Hericiaceae</taxon>
        <taxon>Hericium</taxon>
    </lineage>
</organism>
<protein>
    <submittedName>
        <fullName evidence="1">Uncharacterized protein</fullName>
    </submittedName>
</protein>
<proteinExistence type="predicted"/>
<accession>A0A4Z0A0C4</accession>
<evidence type="ECO:0000313" key="1">
    <source>
        <dbReference type="EMBL" id="TFY79239.1"/>
    </source>
</evidence>
<gene>
    <name evidence="1" type="ORF">EWM64_g4772</name>
</gene>
<dbReference type="EMBL" id="SFCI01000535">
    <property type="protein sequence ID" value="TFY79239.1"/>
    <property type="molecule type" value="Genomic_DNA"/>
</dbReference>